<feature type="domain" description="Acyltransferase 3" evidence="2">
    <location>
        <begin position="12"/>
        <end position="337"/>
    </location>
</feature>
<protein>
    <submittedName>
        <fullName evidence="3">Peptidoglycan/LPS O-acetylase OafA/YrhL</fullName>
    </submittedName>
</protein>
<dbReference type="Proteomes" id="UP001180487">
    <property type="component" value="Unassembled WGS sequence"/>
</dbReference>
<feature type="transmembrane region" description="Helical" evidence="1">
    <location>
        <begin position="93"/>
        <end position="112"/>
    </location>
</feature>
<organism evidence="3 4">
    <name type="scientific">Rhodoferax ferrireducens</name>
    <dbReference type="NCBI Taxonomy" id="192843"/>
    <lineage>
        <taxon>Bacteria</taxon>
        <taxon>Pseudomonadati</taxon>
        <taxon>Pseudomonadota</taxon>
        <taxon>Betaproteobacteria</taxon>
        <taxon>Burkholderiales</taxon>
        <taxon>Comamonadaceae</taxon>
        <taxon>Rhodoferax</taxon>
    </lineage>
</organism>
<feature type="transmembrane region" description="Helical" evidence="1">
    <location>
        <begin position="12"/>
        <end position="31"/>
    </location>
</feature>
<accession>A0ABU2C6D3</accession>
<evidence type="ECO:0000313" key="4">
    <source>
        <dbReference type="Proteomes" id="UP001180487"/>
    </source>
</evidence>
<feature type="transmembrane region" description="Helical" evidence="1">
    <location>
        <begin position="124"/>
        <end position="145"/>
    </location>
</feature>
<name>A0ABU2C6D3_9BURK</name>
<reference evidence="3 4" key="1">
    <citation type="submission" date="2023-07" db="EMBL/GenBank/DDBJ databases">
        <title>Sorghum-associated microbial communities from plants grown in Nebraska, USA.</title>
        <authorList>
            <person name="Schachtman D."/>
        </authorList>
    </citation>
    <scope>NUCLEOTIDE SEQUENCE [LARGE SCALE GENOMIC DNA]</scope>
    <source>
        <strain evidence="3 4">BE313</strain>
    </source>
</reference>
<feature type="transmembrane region" description="Helical" evidence="1">
    <location>
        <begin position="51"/>
        <end position="72"/>
    </location>
</feature>
<feature type="transmembrane region" description="Helical" evidence="1">
    <location>
        <begin position="226"/>
        <end position="247"/>
    </location>
</feature>
<feature type="transmembrane region" description="Helical" evidence="1">
    <location>
        <begin position="185"/>
        <end position="205"/>
    </location>
</feature>
<feature type="transmembrane region" description="Helical" evidence="1">
    <location>
        <begin position="319"/>
        <end position="337"/>
    </location>
</feature>
<dbReference type="InterPro" id="IPR050879">
    <property type="entry name" value="Acyltransferase_3"/>
</dbReference>
<gene>
    <name evidence="3" type="ORF">J2X19_001560</name>
</gene>
<proteinExistence type="predicted"/>
<comment type="caution">
    <text evidence="3">The sequence shown here is derived from an EMBL/GenBank/DDBJ whole genome shotgun (WGS) entry which is preliminary data.</text>
</comment>
<evidence type="ECO:0000313" key="3">
    <source>
        <dbReference type="EMBL" id="MDR7376902.1"/>
    </source>
</evidence>
<feature type="transmembrane region" description="Helical" evidence="1">
    <location>
        <begin position="290"/>
        <end position="307"/>
    </location>
</feature>
<feature type="transmembrane region" description="Helical" evidence="1">
    <location>
        <begin position="157"/>
        <end position="179"/>
    </location>
</feature>
<sequence>MTQRLNDTTRLNSLDGLRGFAVLLVFFVHFAQFSLEGGSNFSALERSTYSFMYSYGPTGVDLFFALSGYLIYDALIRQNFKINDYIKRRVFRIYPVFLFILGIYASATLLGFHREKAINLGVDIWQIGLYLFLNLLLIPLLPTVFSVRPLVTATWSLAYEMLFYILGPLLARPTGFYKLSPQKRISIIIFISISTHLILIYYNGFSRPLMFFSGIIVNELARQMKIRCPSGVGIFALLLSPLIVTIYPPTDRFPAIEIFFLYGLLLFETVTPGTLANNLFSNSLLCKTGVISYSFYLCHTLLLRIYLKYTPFIGEFFGILNLTLALFFVFLISWLMYQAIEKPFITYTHNLKKRDVSYI</sequence>
<keyword evidence="1" id="KW-1133">Transmembrane helix</keyword>
<dbReference type="Pfam" id="PF01757">
    <property type="entry name" value="Acyl_transf_3"/>
    <property type="match status" value="1"/>
</dbReference>
<evidence type="ECO:0000256" key="1">
    <source>
        <dbReference type="SAM" id="Phobius"/>
    </source>
</evidence>
<feature type="transmembrane region" description="Helical" evidence="1">
    <location>
        <begin position="259"/>
        <end position="278"/>
    </location>
</feature>
<dbReference type="InterPro" id="IPR002656">
    <property type="entry name" value="Acyl_transf_3_dom"/>
</dbReference>
<keyword evidence="1" id="KW-0812">Transmembrane</keyword>
<evidence type="ECO:0000259" key="2">
    <source>
        <dbReference type="Pfam" id="PF01757"/>
    </source>
</evidence>
<dbReference type="EMBL" id="JAVDXT010000001">
    <property type="protein sequence ID" value="MDR7376902.1"/>
    <property type="molecule type" value="Genomic_DNA"/>
</dbReference>
<keyword evidence="4" id="KW-1185">Reference proteome</keyword>
<keyword evidence="1" id="KW-0472">Membrane</keyword>
<dbReference type="PANTHER" id="PTHR23028">
    <property type="entry name" value="ACETYLTRANSFERASE"/>
    <property type="match status" value="1"/>
</dbReference>
<dbReference type="RefSeq" id="WP_310372190.1">
    <property type="nucleotide sequence ID" value="NZ_JAVDXT010000001.1"/>
</dbReference>